<dbReference type="HOGENOM" id="CLU_076902_8_1_1"/>
<organism evidence="2 3">
    <name type="scientific">Torulaspora delbrueckii</name>
    <name type="common">Yeast</name>
    <name type="synonym">Candida colliculosa</name>
    <dbReference type="NCBI Taxonomy" id="4950"/>
    <lineage>
        <taxon>Eukaryota</taxon>
        <taxon>Fungi</taxon>
        <taxon>Dikarya</taxon>
        <taxon>Ascomycota</taxon>
        <taxon>Saccharomycotina</taxon>
        <taxon>Saccharomycetes</taxon>
        <taxon>Saccharomycetales</taxon>
        <taxon>Saccharomycetaceae</taxon>
        <taxon>Torulaspora</taxon>
    </lineage>
</organism>
<dbReference type="STRING" id="1076872.G8ZVU8"/>
<dbReference type="InterPro" id="IPR010920">
    <property type="entry name" value="LSM_dom_sf"/>
</dbReference>
<dbReference type="InParanoid" id="G8ZVU8"/>
<evidence type="ECO:0000313" key="3">
    <source>
        <dbReference type="Proteomes" id="UP000005627"/>
    </source>
</evidence>
<dbReference type="SUPFAM" id="SSF50182">
    <property type="entry name" value="Sm-like ribonucleoproteins"/>
    <property type="match status" value="1"/>
</dbReference>
<gene>
    <name evidence="2" type="primary">TDEL0E04990</name>
    <name evidence="2" type="ORF">TDEL_0E04990</name>
</gene>
<keyword evidence="3" id="KW-1185">Reference proteome</keyword>
<reference evidence="2 3" key="1">
    <citation type="journal article" date="2011" name="Proc. Natl. Acad. Sci. U.S.A.">
        <title>Evolutionary erosion of yeast sex chromosomes by mating-type switching accidents.</title>
        <authorList>
            <person name="Gordon J.L."/>
            <person name="Armisen D."/>
            <person name="Proux-Wera E."/>
            <person name="Oheigeartaigh S.S."/>
            <person name="Byrne K.P."/>
            <person name="Wolfe K.H."/>
        </authorList>
    </citation>
    <scope>NUCLEOTIDE SEQUENCE [LARGE SCALE GENOMIC DNA]</scope>
    <source>
        <strain evidence="3">ATCC 10662 / CBS 1146 / NBRC 0425 / NCYC 2629 / NRRL Y-866</strain>
    </source>
</reference>
<dbReference type="Proteomes" id="UP000005627">
    <property type="component" value="Chromosome 5"/>
</dbReference>
<dbReference type="eggNOG" id="KOG1784">
    <property type="taxonomic scope" value="Eukaryota"/>
</dbReference>
<dbReference type="AlphaFoldDB" id="G8ZVU8"/>
<proteinExistence type="predicted"/>
<dbReference type="OrthoDB" id="422364at2759"/>
<accession>G8ZVU8</accession>
<dbReference type="GO" id="GO:0008033">
    <property type="term" value="P:tRNA processing"/>
    <property type="evidence" value="ECO:0007669"/>
    <property type="project" value="EnsemblFungi"/>
</dbReference>
<sequence length="106" mass="11894">MSPLLKDYLGQRIVIITTEGECYVATLEGYDKSVNLLLSNVRRRSDDELLSIALTLRGSEVVVCGLLSNNEVGKLGEEVPALKDTKNKVQDEYLIWEEVLKARLIK</sequence>
<dbReference type="GO" id="GO:0005730">
    <property type="term" value="C:nucleolus"/>
    <property type="evidence" value="ECO:0007669"/>
    <property type="project" value="EnsemblFungi"/>
</dbReference>
<evidence type="ECO:0000313" key="2">
    <source>
        <dbReference type="EMBL" id="CCE92742.1"/>
    </source>
</evidence>
<dbReference type="GO" id="GO:0005688">
    <property type="term" value="C:U6 snRNP"/>
    <property type="evidence" value="ECO:0007669"/>
    <property type="project" value="EnsemblFungi"/>
</dbReference>
<dbReference type="GO" id="GO:0006364">
    <property type="term" value="P:rRNA processing"/>
    <property type="evidence" value="ECO:0007669"/>
    <property type="project" value="EnsemblFungi"/>
</dbReference>
<dbReference type="GO" id="GO:0003723">
    <property type="term" value="F:RNA binding"/>
    <property type="evidence" value="ECO:0007669"/>
    <property type="project" value="EnsemblFungi"/>
</dbReference>
<feature type="domain" description="Sm" evidence="1">
    <location>
        <begin position="3"/>
        <end position="66"/>
    </location>
</feature>
<name>G8ZVU8_TORDE</name>
<dbReference type="GeneID" id="11500863"/>
<dbReference type="Gene3D" id="2.30.30.100">
    <property type="match status" value="1"/>
</dbReference>
<dbReference type="RefSeq" id="XP_003681953.1">
    <property type="nucleotide sequence ID" value="XM_003681905.1"/>
</dbReference>
<protein>
    <recommendedName>
        <fullName evidence="1">Sm domain-containing protein</fullName>
    </recommendedName>
</protein>
<dbReference type="FunCoup" id="G8ZVU8">
    <property type="interactions" value="486"/>
</dbReference>
<dbReference type="EMBL" id="HE616746">
    <property type="protein sequence ID" value="CCE92742.1"/>
    <property type="molecule type" value="Genomic_DNA"/>
</dbReference>
<dbReference type="Pfam" id="PF01423">
    <property type="entry name" value="LSM"/>
    <property type="match status" value="1"/>
</dbReference>
<dbReference type="GO" id="GO:0046540">
    <property type="term" value="C:U4/U6 x U5 tri-snRNP complex"/>
    <property type="evidence" value="ECO:0007669"/>
    <property type="project" value="EnsemblFungi"/>
</dbReference>
<dbReference type="GO" id="GO:0005681">
    <property type="term" value="C:spliceosomal complex"/>
    <property type="evidence" value="ECO:0007669"/>
    <property type="project" value="EnsemblFungi"/>
</dbReference>
<evidence type="ECO:0000259" key="1">
    <source>
        <dbReference type="SMART" id="SM00651"/>
    </source>
</evidence>
<dbReference type="KEGG" id="tdl:TDEL_0E04990"/>
<dbReference type="GO" id="GO:0000398">
    <property type="term" value="P:mRNA splicing, via spliceosome"/>
    <property type="evidence" value="ECO:0007669"/>
    <property type="project" value="EnsemblFungi"/>
</dbReference>
<dbReference type="SMART" id="SM00651">
    <property type="entry name" value="Sm"/>
    <property type="match status" value="1"/>
</dbReference>
<dbReference type="InterPro" id="IPR001163">
    <property type="entry name" value="Sm_dom_euk/arc"/>
</dbReference>